<evidence type="ECO:0000259" key="9">
    <source>
        <dbReference type="PROSITE" id="PS50177"/>
    </source>
</evidence>
<keyword evidence="6" id="KW-0509">mRNA transport</keyword>
<feature type="compositionally biased region" description="Basic and acidic residues" evidence="8">
    <location>
        <begin position="10"/>
        <end position="19"/>
    </location>
</feature>
<dbReference type="OrthoDB" id="25872at2759"/>
<dbReference type="InterPro" id="IPR012677">
    <property type="entry name" value="Nucleotide-bd_a/b_plait_sf"/>
</dbReference>
<dbReference type="CDD" id="cd14342">
    <property type="entry name" value="UBA_TAP-C"/>
    <property type="match status" value="1"/>
</dbReference>
<feature type="domain" description="NTF2" evidence="9">
    <location>
        <begin position="393"/>
        <end position="534"/>
    </location>
</feature>
<evidence type="ECO:0000313" key="12">
    <source>
        <dbReference type="Proteomes" id="UP000291343"/>
    </source>
</evidence>
<keyword evidence="12" id="KW-1185">Reference proteome</keyword>
<evidence type="ECO:0000256" key="2">
    <source>
        <dbReference type="ARBA" id="ARBA00009285"/>
    </source>
</evidence>
<feature type="region of interest" description="Disordered" evidence="8">
    <location>
        <begin position="79"/>
        <end position="117"/>
    </location>
</feature>
<dbReference type="STRING" id="195883.A0A482XPM6"/>
<keyword evidence="4" id="KW-0433">Leucine-rich repeat</keyword>
<dbReference type="InParanoid" id="A0A482XPM6"/>
<protein>
    <recommendedName>
        <fullName evidence="13">NTF2 domain-containing protein</fullName>
    </recommendedName>
</protein>
<dbReference type="FunFam" id="3.80.10.10:FF:000384">
    <property type="entry name" value="Nuclear RNA export factor 1"/>
    <property type="match status" value="1"/>
</dbReference>
<comment type="subcellular location">
    <subcellularLocation>
        <location evidence="1">Nucleus</location>
    </subcellularLocation>
</comment>
<dbReference type="InterPro" id="IPR009060">
    <property type="entry name" value="UBA-like_sf"/>
</dbReference>
<comment type="caution">
    <text evidence="11">The sequence shown here is derived from an EMBL/GenBank/DDBJ whole genome shotgun (WGS) entry which is preliminary data.</text>
</comment>
<evidence type="ECO:0000256" key="8">
    <source>
        <dbReference type="SAM" id="MobiDB-lite"/>
    </source>
</evidence>
<evidence type="ECO:0000256" key="5">
    <source>
        <dbReference type="ARBA" id="ARBA00022737"/>
    </source>
</evidence>
<evidence type="ECO:0000259" key="10">
    <source>
        <dbReference type="PROSITE" id="PS51281"/>
    </source>
</evidence>
<dbReference type="InterPro" id="IPR032710">
    <property type="entry name" value="NTF2-like_dom_sf"/>
</dbReference>
<accession>A0A482XPM6</accession>
<dbReference type="SUPFAM" id="SSF54928">
    <property type="entry name" value="RNA-binding domain, RBD"/>
    <property type="match status" value="1"/>
</dbReference>
<dbReference type="Gene3D" id="3.30.70.330">
    <property type="match status" value="1"/>
</dbReference>
<gene>
    <name evidence="11" type="ORF">LSTR_LSTR005980</name>
</gene>
<dbReference type="Gene3D" id="1.10.8.10">
    <property type="entry name" value="DNA helicase RuvA subunit, C-terminal domain"/>
    <property type="match status" value="1"/>
</dbReference>
<dbReference type="PROSITE" id="PS51281">
    <property type="entry name" value="TAP_C"/>
    <property type="match status" value="1"/>
</dbReference>
<dbReference type="InterPro" id="IPR035979">
    <property type="entry name" value="RBD_domain_sf"/>
</dbReference>
<dbReference type="InterPro" id="IPR005637">
    <property type="entry name" value="TAP_C_dom"/>
</dbReference>
<sequence>MPNIHRRGRDRNYGDRDGRGGGGGGGGGGNRDREYINNSDLGGTAKRVWFKGGQHHRDGRGVGLSQAVLQRRVMLDDGDIDMSGGGSSRNNNSNRSRGFRRQNFNGRNRNNNYRDFPPPKRFLEESFTGWYKARVVGELAFDKDELISLLSRHIGLPIIAYNFQKVNNEVSFYLETRDVAEKILDADRKITLPNGQKMRINVKPISCPVDMTDELRENIKLVMAKRYRADTKALDLKKFHADPDLLAKELLVPLMKPNVLNAVAQTICKNIPGIVAIDLSENRLSSLDQLRPLIEKATSLQILHLHKNSIRHERQLDCLQGLGIVELMLEDNPVCSRLKDKTNYVREVRKRFPNVVRLDNEALPPPITFDIENDTKLKPSLGSYTCNPEGALVVSQFIELYYTIFDSDDRQPLINAYHENAQFSFTCSPGMGSYLNDNRNMFLIGSNETRTKLLKTGPSNIVSFLNSISKTEHDPASFCVDLTLFTPQLLALSISGVFREVGSNKKVPMRSFNRSLVIVPSGSGYCIINDMLYFTTANPDQISEAFKMPLPVVNPAPVVSPVVVPPVVAAPTTAPLIPNTLEAQEQMIAMLSLQTGMNIPYSKKCIEENQWDFNRALFAFNECNKMGSIPADAFIK</sequence>
<organism evidence="11 12">
    <name type="scientific">Laodelphax striatellus</name>
    <name type="common">Small brown planthopper</name>
    <name type="synonym">Delphax striatella</name>
    <dbReference type="NCBI Taxonomy" id="195883"/>
    <lineage>
        <taxon>Eukaryota</taxon>
        <taxon>Metazoa</taxon>
        <taxon>Ecdysozoa</taxon>
        <taxon>Arthropoda</taxon>
        <taxon>Hexapoda</taxon>
        <taxon>Insecta</taxon>
        <taxon>Pterygota</taxon>
        <taxon>Neoptera</taxon>
        <taxon>Paraneoptera</taxon>
        <taxon>Hemiptera</taxon>
        <taxon>Auchenorrhyncha</taxon>
        <taxon>Fulgoroidea</taxon>
        <taxon>Delphacidae</taxon>
        <taxon>Criomorphinae</taxon>
        <taxon>Laodelphax</taxon>
    </lineage>
</organism>
<dbReference type="GO" id="GO:0005634">
    <property type="term" value="C:nucleus"/>
    <property type="evidence" value="ECO:0007669"/>
    <property type="project" value="UniProtKB-SubCell"/>
</dbReference>
<feature type="domain" description="TAP-C" evidence="10">
    <location>
        <begin position="582"/>
        <end position="636"/>
    </location>
</feature>
<evidence type="ECO:0000256" key="7">
    <source>
        <dbReference type="ARBA" id="ARBA00023242"/>
    </source>
</evidence>
<dbReference type="GO" id="GO:0005737">
    <property type="term" value="C:cytoplasm"/>
    <property type="evidence" value="ECO:0007669"/>
    <property type="project" value="InterPro"/>
</dbReference>
<dbReference type="Gene3D" id="3.80.10.10">
    <property type="entry name" value="Ribonuclease Inhibitor"/>
    <property type="match status" value="1"/>
</dbReference>
<dbReference type="PANTHER" id="PTHR10662">
    <property type="entry name" value="NUCLEAR RNA EXPORT FACTOR"/>
    <property type="match status" value="1"/>
</dbReference>
<keyword evidence="7" id="KW-0539">Nucleus</keyword>
<dbReference type="PANTHER" id="PTHR10662:SF22">
    <property type="entry name" value="NUCLEAR RNA EXPORT FACTOR 1"/>
    <property type="match status" value="1"/>
</dbReference>
<feature type="compositionally biased region" description="Low complexity" evidence="8">
    <location>
        <begin position="88"/>
        <end position="111"/>
    </location>
</feature>
<dbReference type="InterPro" id="IPR002075">
    <property type="entry name" value="NTF2_dom"/>
</dbReference>
<name>A0A482XPM6_LAOST</name>
<dbReference type="FunFam" id="1.10.8.10:FF:000018">
    <property type="entry name" value="Nuclear RNA export factor 1"/>
    <property type="match status" value="1"/>
</dbReference>
<dbReference type="Pfam" id="PF03943">
    <property type="entry name" value="TAP_C"/>
    <property type="match status" value="1"/>
</dbReference>
<evidence type="ECO:0000256" key="4">
    <source>
        <dbReference type="ARBA" id="ARBA00022614"/>
    </source>
</evidence>
<dbReference type="SMART" id="SM00804">
    <property type="entry name" value="TAP_C"/>
    <property type="match status" value="1"/>
</dbReference>
<dbReference type="InterPro" id="IPR015245">
    <property type="entry name" value="Tap_RNA-bd"/>
</dbReference>
<comment type="similarity">
    <text evidence="2">Belongs to the NXF family.</text>
</comment>
<dbReference type="GO" id="GO:0003723">
    <property type="term" value="F:RNA binding"/>
    <property type="evidence" value="ECO:0007669"/>
    <property type="project" value="InterPro"/>
</dbReference>
<dbReference type="InterPro" id="IPR057125">
    <property type="entry name" value="NXF1/2/3/5-like_LRR"/>
</dbReference>
<feature type="region of interest" description="Disordered" evidence="8">
    <location>
        <begin position="1"/>
        <end position="38"/>
    </location>
</feature>
<dbReference type="InterPro" id="IPR030217">
    <property type="entry name" value="NXF_fam"/>
</dbReference>
<dbReference type="SUPFAM" id="SSF54427">
    <property type="entry name" value="NTF2-like"/>
    <property type="match status" value="1"/>
</dbReference>
<dbReference type="Pfam" id="PF24048">
    <property type="entry name" value="LRR_NXF1-5"/>
    <property type="match status" value="1"/>
</dbReference>
<dbReference type="Gene3D" id="3.10.450.50">
    <property type="match status" value="1"/>
</dbReference>
<dbReference type="FunCoup" id="A0A482XPM6">
    <property type="interactions" value="978"/>
</dbReference>
<dbReference type="GO" id="GO:0016973">
    <property type="term" value="P:poly(A)+ mRNA export from nucleus"/>
    <property type="evidence" value="ECO:0007669"/>
    <property type="project" value="TreeGrafter"/>
</dbReference>
<dbReference type="AlphaFoldDB" id="A0A482XPM6"/>
<dbReference type="SUPFAM" id="SSF52058">
    <property type="entry name" value="L domain-like"/>
    <property type="match status" value="1"/>
</dbReference>
<evidence type="ECO:0008006" key="13">
    <source>
        <dbReference type="Google" id="ProtNLM"/>
    </source>
</evidence>
<dbReference type="InterPro" id="IPR032675">
    <property type="entry name" value="LRR_dom_sf"/>
</dbReference>
<evidence type="ECO:0000256" key="3">
    <source>
        <dbReference type="ARBA" id="ARBA00022448"/>
    </source>
</evidence>
<dbReference type="SUPFAM" id="SSF46934">
    <property type="entry name" value="UBA-like"/>
    <property type="match status" value="1"/>
</dbReference>
<dbReference type="SMR" id="A0A482XPM6"/>
<dbReference type="Proteomes" id="UP000291343">
    <property type="component" value="Unassembled WGS sequence"/>
</dbReference>
<dbReference type="EMBL" id="QKKF02003370">
    <property type="protein sequence ID" value="RZF47716.1"/>
    <property type="molecule type" value="Genomic_DNA"/>
</dbReference>
<dbReference type="Pfam" id="PF22602">
    <property type="entry name" value="NXF_NTF2"/>
    <property type="match status" value="1"/>
</dbReference>
<proteinExistence type="inferred from homology"/>
<evidence type="ECO:0000256" key="6">
    <source>
        <dbReference type="ARBA" id="ARBA00022816"/>
    </source>
</evidence>
<keyword evidence="5" id="KW-0677">Repeat</keyword>
<dbReference type="PROSITE" id="PS50177">
    <property type="entry name" value="NTF2_DOMAIN"/>
    <property type="match status" value="1"/>
</dbReference>
<reference evidence="11 12" key="1">
    <citation type="journal article" date="2017" name="Gigascience">
        <title>Genome sequence of the small brown planthopper, Laodelphax striatellus.</title>
        <authorList>
            <person name="Zhu J."/>
            <person name="Jiang F."/>
            <person name="Wang X."/>
            <person name="Yang P."/>
            <person name="Bao Y."/>
            <person name="Zhao W."/>
            <person name="Wang W."/>
            <person name="Lu H."/>
            <person name="Wang Q."/>
            <person name="Cui N."/>
            <person name="Li J."/>
            <person name="Chen X."/>
            <person name="Luo L."/>
            <person name="Yu J."/>
            <person name="Kang L."/>
            <person name="Cui F."/>
        </authorList>
    </citation>
    <scope>NUCLEOTIDE SEQUENCE [LARGE SCALE GENOMIC DNA]</scope>
    <source>
        <strain evidence="11">Lst14</strain>
    </source>
</reference>
<dbReference type="InterPro" id="IPR018222">
    <property type="entry name" value="Nuclear_transport_factor_2_euk"/>
</dbReference>
<keyword evidence="3" id="KW-0813">Transport</keyword>
<feature type="compositionally biased region" description="Gly residues" evidence="8">
    <location>
        <begin position="20"/>
        <end position="29"/>
    </location>
</feature>
<dbReference type="Pfam" id="PF09162">
    <property type="entry name" value="Tap-RNA_bind"/>
    <property type="match status" value="1"/>
</dbReference>
<evidence type="ECO:0000256" key="1">
    <source>
        <dbReference type="ARBA" id="ARBA00004123"/>
    </source>
</evidence>
<evidence type="ECO:0000313" key="11">
    <source>
        <dbReference type="EMBL" id="RZF47716.1"/>
    </source>
</evidence>